<reference evidence="1 2" key="1">
    <citation type="journal article" date="2022" name="bioRxiv">
        <title>The genome of the oomycete Peronosclerospora sorghi, a cosmopolitan pathogen of maize and sorghum, is inflated with dispersed pseudogenes.</title>
        <authorList>
            <person name="Fletcher K."/>
            <person name="Martin F."/>
            <person name="Isakeit T."/>
            <person name="Cavanaugh K."/>
            <person name="Magill C."/>
            <person name="Michelmore R."/>
        </authorList>
    </citation>
    <scope>NUCLEOTIDE SEQUENCE [LARGE SCALE GENOMIC DNA]</scope>
    <source>
        <strain evidence="1">P6</strain>
    </source>
</reference>
<evidence type="ECO:0000313" key="2">
    <source>
        <dbReference type="Proteomes" id="UP001163321"/>
    </source>
</evidence>
<name>A0ACC0WM56_9STRA</name>
<organism evidence="1 2">
    <name type="scientific">Peronosclerospora sorghi</name>
    <dbReference type="NCBI Taxonomy" id="230839"/>
    <lineage>
        <taxon>Eukaryota</taxon>
        <taxon>Sar</taxon>
        <taxon>Stramenopiles</taxon>
        <taxon>Oomycota</taxon>
        <taxon>Peronosporomycetes</taxon>
        <taxon>Peronosporales</taxon>
        <taxon>Peronosporaceae</taxon>
        <taxon>Peronosclerospora</taxon>
    </lineage>
</organism>
<keyword evidence="2" id="KW-1185">Reference proteome</keyword>
<dbReference type="EMBL" id="CM047590">
    <property type="protein sequence ID" value="KAI9919755.1"/>
    <property type="molecule type" value="Genomic_DNA"/>
</dbReference>
<protein>
    <submittedName>
        <fullName evidence="1">Uncharacterized protein</fullName>
    </submittedName>
</protein>
<accession>A0ACC0WM56</accession>
<evidence type="ECO:0000313" key="1">
    <source>
        <dbReference type="EMBL" id="KAI9919755.1"/>
    </source>
</evidence>
<comment type="caution">
    <text evidence="1">The sequence shown here is derived from an EMBL/GenBank/DDBJ whole genome shotgun (WGS) entry which is preliminary data.</text>
</comment>
<sequence length="463" mass="52284">MKSIKTWLLLLPDYTYSQLALGVAVLFVIRPLGFLFMHWRASYCGEKSKLVYQETETNKMLLSLCPSISAYLVSVITNILQRLMILDPKDRYYPSWRLFTGHLQTLRFAYDDRGPKIRYRRQLLQLPDTGVVSLDWALLSDQRQNASTQTMEFVSNNWLPNVESTRPTAILLPGLTGGSFENYIRKTIARLHQVGWQCLVLNARGCANTPLTTAQLFSSAYTEDLRFVLHELGERYAFASHVFIGVGFSMGSNVLVKYLGENGHDTPLTGAISIGNPFDLTICAANFSRSLFHRMTYDQALNHNLRDLFFHKSNAAHQFQNHPSVDLETLRATRSVRAFDDALTKLVFQYDTVDAYYKDAGSGKLLGNVRVPLLCINAEDDPISIRAAIPNEEKVRSTSNVILCTTKSGGHLAFYESSLTNKKKKKKQEKSESTMWTVNPIVEFAEAVRQHKMKTTGVSVVSI</sequence>
<proteinExistence type="predicted"/>
<gene>
    <name evidence="1" type="ORF">PsorP6_017504</name>
</gene>
<dbReference type="Proteomes" id="UP001163321">
    <property type="component" value="Chromosome 11"/>
</dbReference>